<keyword evidence="4" id="KW-1185">Reference proteome</keyword>
<dbReference type="Proteomes" id="UP000525987">
    <property type="component" value="Unassembled WGS sequence"/>
</dbReference>
<dbReference type="AlphaFoldDB" id="A0A7W5G403"/>
<dbReference type="PANTHER" id="PTHR13774">
    <property type="entry name" value="PHENAZINE BIOSYNTHESIS PROTEIN"/>
    <property type="match status" value="1"/>
</dbReference>
<dbReference type="GO" id="GO:0005737">
    <property type="term" value="C:cytoplasm"/>
    <property type="evidence" value="ECO:0007669"/>
    <property type="project" value="TreeGrafter"/>
</dbReference>
<accession>A0A7W5G403</accession>
<feature type="active site" evidence="2">
    <location>
        <position position="44"/>
    </location>
</feature>
<dbReference type="PANTHER" id="PTHR13774:SF32">
    <property type="entry name" value="ANTISENSE-ENHANCING SEQUENCE 1"/>
    <property type="match status" value="1"/>
</dbReference>
<protein>
    <submittedName>
        <fullName evidence="3">PhzF family phenazine biosynthesis protein</fullName>
    </submittedName>
</protein>
<dbReference type="Pfam" id="PF02567">
    <property type="entry name" value="PhzC-PhzF"/>
    <property type="match status" value="1"/>
</dbReference>
<reference evidence="3 4" key="1">
    <citation type="submission" date="2020-08" db="EMBL/GenBank/DDBJ databases">
        <title>Genomic Encyclopedia of Type Strains, Phase III (KMG-III): the genomes of soil and plant-associated and newly described type strains.</title>
        <authorList>
            <person name="Whitman W."/>
        </authorList>
    </citation>
    <scope>NUCLEOTIDE SEQUENCE [LARGE SCALE GENOMIC DNA]</scope>
    <source>
        <strain evidence="3 4">CECT 5995</strain>
    </source>
</reference>
<dbReference type="RefSeq" id="WP_183386322.1">
    <property type="nucleotide sequence ID" value="NZ_JACHXM010000002.1"/>
</dbReference>
<evidence type="ECO:0000313" key="3">
    <source>
        <dbReference type="EMBL" id="MBB3139908.1"/>
    </source>
</evidence>
<dbReference type="EMBL" id="JACHXM010000002">
    <property type="protein sequence ID" value="MBB3139908.1"/>
    <property type="molecule type" value="Genomic_DNA"/>
</dbReference>
<gene>
    <name evidence="3" type="ORF">FHR96_000755</name>
</gene>
<dbReference type="GO" id="GO:0016853">
    <property type="term" value="F:isomerase activity"/>
    <property type="evidence" value="ECO:0007669"/>
    <property type="project" value="TreeGrafter"/>
</dbReference>
<comment type="caution">
    <text evidence="3">The sequence shown here is derived from an EMBL/GenBank/DDBJ whole genome shotgun (WGS) entry which is preliminary data.</text>
</comment>
<proteinExistence type="inferred from homology"/>
<dbReference type="PIRSF" id="PIRSF016184">
    <property type="entry name" value="PhzC_PhzF"/>
    <property type="match status" value="1"/>
</dbReference>
<organism evidence="3 4">
    <name type="scientific">Halomonas organivorans</name>
    <dbReference type="NCBI Taxonomy" id="257772"/>
    <lineage>
        <taxon>Bacteria</taxon>
        <taxon>Pseudomonadati</taxon>
        <taxon>Pseudomonadota</taxon>
        <taxon>Gammaproteobacteria</taxon>
        <taxon>Oceanospirillales</taxon>
        <taxon>Halomonadaceae</taxon>
        <taxon>Halomonas</taxon>
    </lineage>
</organism>
<sequence>MNAKLVDVFSAERFSGNGLTIFSEAEGLSTAEMQALTREMRQFESIFVWREGDAFAARIFTLEEELDFAGHPLLGLAYYLHQAFGDGDRHEWRVRLGRRTVELASAWQDGRFTATMVQGRPAFIKTLTHDEVGAFHEALGLAPDRRRRYPAEVVSTGLPYLILPVVGGLERIAFQVADLSPLLEAHGAKFVYVLDVERFEGRTWDNAGRVEDVATGSAAGPAAAYLHKHGLALGTSLSIAQGRFTGRPSRIAVELVIEGLELADVRVSGDVVEVADITFVE</sequence>
<evidence type="ECO:0000256" key="1">
    <source>
        <dbReference type="ARBA" id="ARBA00008270"/>
    </source>
</evidence>
<name>A0A7W5G403_9GAMM</name>
<dbReference type="SUPFAM" id="SSF54506">
    <property type="entry name" value="Diaminopimelate epimerase-like"/>
    <property type="match status" value="1"/>
</dbReference>
<comment type="similarity">
    <text evidence="1">Belongs to the PhzF family.</text>
</comment>
<dbReference type="NCBIfam" id="TIGR00654">
    <property type="entry name" value="PhzF_family"/>
    <property type="match status" value="1"/>
</dbReference>
<evidence type="ECO:0000313" key="4">
    <source>
        <dbReference type="Proteomes" id="UP000525987"/>
    </source>
</evidence>
<dbReference type="InterPro" id="IPR003719">
    <property type="entry name" value="Phenazine_PhzF-like"/>
</dbReference>
<evidence type="ECO:0000256" key="2">
    <source>
        <dbReference type="PIRSR" id="PIRSR016184-1"/>
    </source>
</evidence>
<dbReference type="Gene3D" id="3.10.310.10">
    <property type="entry name" value="Diaminopimelate Epimerase, Chain A, domain 1"/>
    <property type="match status" value="2"/>
</dbReference>